<name>A0A6A6R706_9PEZI</name>
<organism evidence="2 3">
    <name type="scientific">Lophium mytilinum</name>
    <dbReference type="NCBI Taxonomy" id="390894"/>
    <lineage>
        <taxon>Eukaryota</taxon>
        <taxon>Fungi</taxon>
        <taxon>Dikarya</taxon>
        <taxon>Ascomycota</taxon>
        <taxon>Pezizomycotina</taxon>
        <taxon>Dothideomycetes</taxon>
        <taxon>Pleosporomycetidae</taxon>
        <taxon>Mytilinidiales</taxon>
        <taxon>Mytilinidiaceae</taxon>
        <taxon>Lophium</taxon>
    </lineage>
</organism>
<feature type="region of interest" description="Disordered" evidence="1">
    <location>
        <begin position="20"/>
        <end position="51"/>
    </location>
</feature>
<feature type="compositionally biased region" description="Basic and acidic residues" evidence="1">
    <location>
        <begin position="140"/>
        <end position="171"/>
    </location>
</feature>
<dbReference type="EMBL" id="MU004184">
    <property type="protein sequence ID" value="KAF2499650.1"/>
    <property type="molecule type" value="Genomic_DNA"/>
</dbReference>
<accession>A0A6A6R706</accession>
<evidence type="ECO:0000313" key="3">
    <source>
        <dbReference type="Proteomes" id="UP000799750"/>
    </source>
</evidence>
<protein>
    <submittedName>
        <fullName evidence="2">Uncharacterized protein</fullName>
    </submittedName>
</protein>
<feature type="compositionally biased region" description="Basic residues" evidence="1">
    <location>
        <begin position="20"/>
        <end position="31"/>
    </location>
</feature>
<gene>
    <name evidence="2" type="ORF">BU16DRAFT_524114</name>
</gene>
<feature type="region of interest" description="Disordered" evidence="1">
    <location>
        <begin position="66"/>
        <end position="171"/>
    </location>
</feature>
<feature type="compositionally biased region" description="Basic and acidic residues" evidence="1">
    <location>
        <begin position="108"/>
        <end position="124"/>
    </location>
</feature>
<feature type="compositionally biased region" description="Pro residues" evidence="1">
    <location>
        <begin position="66"/>
        <end position="81"/>
    </location>
</feature>
<sequence>MCLFKVKQEEEVVVPYRVHRARSPSPRRRSTQRISQSRTEVIRESRPQSSTYIVPAPQKHYPAIPAPQPVPVFVQPPPPRPVSNRGGAPQYVEVSPRSSVTSASRSDYVIEEREVRRERREYSPRRRTPSPQYETFRYIDPPEQRYAPRERSRSRDRRSYADDRGIVRETRERVLIVDDDGRRRREYRR</sequence>
<evidence type="ECO:0000256" key="1">
    <source>
        <dbReference type="SAM" id="MobiDB-lite"/>
    </source>
</evidence>
<dbReference type="AlphaFoldDB" id="A0A6A6R706"/>
<reference evidence="2" key="1">
    <citation type="journal article" date="2020" name="Stud. Mycol.">
        <title>101 Dothideomycetes genomes: a test case for predicting lifestyles and emergence of pathogens.</title>
        <authorList>
            <person name="Haridas S."/>
            <person name="Albert R."/>
            <person name="Binder M."/>
            <person name="Bloem J."/>
            <person name="Labutti K."/>
            <person name="Salamov A."/>
            <person name="Andreopoulos B."/>
            <person name="Baker S."/>
            <person name="Barry K."/>
            <person name="Bills G."/>
            <person name="Bluhm B."/>
            <person name="Cannon C."/>
            <person name="Castanera R."/>
            <person name="Culley D."/>
            <person name="Daum C."/>
            <person name="Ezra D."/>
            <person name="Gonzalez J."/>
            <person name="Henrissat B."/>
            <person name="Kuo A."/>
            <person name="Liang C."/>
            <person name="Lipzen A."/>
            <person name="Lutzoni F."/>
            <person name="Magnuson J."/>
            <person name="Mondo S."/>
            <person name="Nolan M."/>
            <person name="Ohm R."/>
            <person name="Pangilinan J."/>
            <person name="Park H.-J."/>
            <person name="Ramirez L."/>
            <person name="Alfaro M."/>
            <person name="Sun H."/>
            <person name="Tritt A."/>
            <person name="Yoshinaga Y."/>
            <person name="Zwiers L.-H."/>
            <person name="Turgeon B."/>
            <person name="Goodwin S."/>
            <person name="Spatafora J."/>
            <person name="Crous P."/>
            <person name="Grigoriev I."/>
        </authorList>
    </citation>
    <scope>NUCLEOTIDE SEQUENCE</scope>
    <source>
        <strain evidence="2">CBS 269.34</strain>
    </source>
</reference>
<proteinExistence type="predicted"/>
<evidence type="ECO:0000313" key="2">
    <source>
        <dbReference type="EMBL" id="KAF2499650.1"/>
    </source>
</evidence>
<feature type="compositionally biased region" description="Low complexity" evidence="1">
    <location>
        <begin position="94"/>
        <end position="106"/>
    </location>
</feature>
<dbReference type="Proteomes" id="UP000799750">
    <property type="component" value="Unassembled WGS sequence"/>
</dbReference>
<keyword evidence="3" id="KW-1185">Reference proteome</keyword>